<protein>
    <submittedName>
        <fullName evidence="1">Uncharacterized protein</fullName>
    </submittedName>
</protein>
<evidence type="ECO:0000313" key="1">
    <source>
        <dbReference type="EMBL" id="PIN23038.1"/>
    </source>
</evidence>
<reference evidence="2" key="1">
    <citation type="journal article" date="2018" name="Gigascience">
        <title>Genome assembly of the Pink Ipe (Handroanthus impetiginosus, Bignoniaceae), a highly valued, ecologically keystone Neotropical timber forest tree.</title>
        <authorList>
            <person name="Silva-Junior O.B."/>
            <person name="Grattapaglia D."/>
            <person name="Novaes E."/>
            <person name="Collevatti R.G."/>
        </authorList>
    </citation>
    <scope>NUCLEOTIDE SEQUENCE [LARGE SCALE GENOMIC DNA]</scope>
    <source>
        <strain evidence="2">cv. UFG-1</strain>
    </source>
</reference>
<dbReference type="Proteomes" id="UP000231279">
    <property type="component" value="Unassembled WGS sequence"/>
</dbReference>
<organism evidence="1 2">
    <name type="scientific">Handroanthus impetiginosus</name>
    <dbReference type="NCBI Taxonomy" id="429701"/>
    <lineage>
        <taxon>Eukaryota</taxon>
        <taxon>Viridiplantae</taxon>
        <taxon>Streptophyta</taxon>
        <taxon>Embryophyta</taxon>
        <taxon>Tracheophyta</taxon>
        <taxon>Spermatophyta</taxon>
        <taxon>Magnoliopsida</taxon>
        <taxon>eudicotyledons</taxon>
        <taxon>Gunneridae</taxon>
        <taxon>Pentapetalae</taxon>
        <taxon>asterids</taxon>
        <taxon>lamiids</taxon>
        <taxon>Lamiales</taxon>
        <taxon>Bignoniaceae</taxon>
        <taxon>Crescentiina</taxon>
        <taxon>Tabebuia alliance</taxon>
        <taxon>Handroanthus</taxon>
    </lineage>
</organism>
<dbReference type="OrthoDB" id="1692260at2759"/>
<name>A0A2G9HZV8_9LAMI</name>
<evidence type="ECO:0000313" key="2">
    <source>
        <dbReference type="Proteomes" id="UP000231279"/>
    </source>
</evidence>
<sequence>MVTGIKIEQPVAHVHTQNGLAESFIKRLQLIARPLLMRTKLPYMFQLLLHNAQRQVPKEGWEYMSTMHLHL</sequence>
<proteinExistence type="predicted"/>
<comment type="caution">
    <text evidence="1">The sequence shown here is derived from an EMBL/GenBank/DDBJ whole genome shotgun (WGS) entry which is preliminary data.</text>
</comment>
<dbReference type="AlphaFoldDB" id="A0A2G9HZV8"/>
<gene>
    <name evidence="1" type="ORF">CDL12_04241</name>
</gene>
<accession>A0A2G9HZV8</accession>
<dbReference type="EMBL" id="NKXS01000644">
    <property type="protein sequence ID" value="PIN23038.1"/>
    <property type="molecule type" value="Genomic_DNA"/>
</dbReference>
<keyword evidence="2" id="KW-1185">Reference proteome</keyword>